<comment type="caution">
    <text evidence="1">The sequence shown here is derived from an EMBL/GenBank/DDBJ whole genome shotgun (WGS) entry which is preliminary data.</text>
</comment>
<keyword evidence="2" id="KW-1185">Reference proteome</keyword>
<dbReference type="Proteomes" id="UP000650628">
    <property type="component" value="Unassembled WGS sequence"/>
</dbReference>
<name>A0A8J3U1G4_9ACTN</name>
<dbReference type="AlphaFoldDB" id="A0A8J3U1G4"/>
<protein>
    <submittedName>
        <fullName evidence="1">Uncharacterized protein</fullName>
    </submittedName>
</protein>
<evidence type="ECO:0000313" key="1">
    <source>
        <dbReference type="EMBL" id="GII34289.1"/>
    </source>
</evidence>
<gene>
    <name evidence="1" type="ORF">Pmi06nite_77310</name>
</gene>
<dbReference type="EMBL" id="BOOO01000048">
    <property type="protein sequence ID" value="GII34289.1"/>
    <property type="molecule type" value="Genomic_DNA"/>
</dbReference>
<evidence type="ECO:0000313" key="2">
    <source>
        <dbReference type="Proteomes" id="UP000650628"/>
    </source>
</evidence>
<proteinExistence type="predicted"/>
<reference evidence="1 2" key="1">
    <citation type="submission" date="2021-01" db="EMBL/GenBank/DDBJ databases">
        <title>Whole genome shotgun sequence of Planotetraspora mira NBRC 15435.</title>
        <authorList>
            <person name="Komaki H."/>
            <person name="Tamura T."/>
        </authorList>
    </citation>
    <scope>NUCLEOTIDE SEQUENCE [LARGE SCALE GENOMIC DNA]</scope>
    <source>
        <strain evidence="1 2">NBRC 15435</strain>
    </source>
</reference>
<organism evidence="1 2">
    <name type="scientific">Planotetraspora mira</name>
    <dbReference type="NCBI Taxonomy" id="58121"/>
    <lineage>
        <taxon>Bacteria</taxon>
        <taxon>Bacillati</taxon>
        <taxon>Actinomycetota</taxon>
        <taxon>Actinomycetes</taxon>
        <taxon>Streptosporangiales</taxon>
        <taxon>Streptosporangiaceae</taxon>
        <taxon>Planotetraspora</taxon>
    </lineage>
</organism>
<sequence length="50" mass="5525">MDPRAPGHDRVWEPGARLRHPAANLADAVPVSQVTWTSAQQITADVLERH</sequence>
<accession>A0A8J3U1G4</accession>